<proteinExistence type="predicted"/>
<dbReference type="InterPro" id="IPR041657">
    <property type="entry name" value="HTH_17"/>
</dbReference>
<evidence type="ECO:0000259" key="1">
    <source>
        <dbReference type="Pfam" id="PF12728"/>
    </source>
</evidence>
<dbReference type="Pfam" id="PF12728">
    <property type="entry name" value="HTH_17"/>
    <property type="match status" value="1"/>
</dbReference>
<name>A0AAX3P931_AERHY</name>
<dbReference type="EMBL" id="CP118942">
    <property type="protein sequence ID" value="WEE27209.1"/>
    <property type="molecule type" value="Genomic_DNA"/>
</dbReference>
<reference evidence="2" key="1">
    <citation type="submission" date="2023-02" db="EMBL/GenBank/DDBJ databases">
        <title>The sequence of Aeromonas hydrophila K533.</title>
        <authorList>
            <person name="Luo X."/>
        </authorList>
    </citation>
    <scope>NUCLEOTIDE SEQUENCE</scope>
    <source>
        <strain evidence="2">K533</strain>
    </source>
</reference>
<evidence type="ECO:0000313" key="3">
    <source>
        <dbReference type="Proteomes" id="UP001214666"/>
    </source>
</evidence>
<sequence length="73" mass="8282">MSLINTTKAAERLGVSRSTIERLRRSPAAKFPRPIYIAPNSVRFDSDELDQYIDSRRNTGGLAHESRDHQGRV</sequence>
<accession>A0AAX3P931</accession>
<evidence type="ECO:0000313" key="2">
    <source>
        <dbReference type="EMBL" id="WEE27209.1"/>
    </source>
</evidence>
<dbReference type="AlphaFoldDB" id="A0AAX3P931"/>
<organism evidence="2 3">
    <name type="scientific">Aeromonas hydrophila</name>
    <dbReference type="NCBI Taxonomy" id="644"/>
    <lineage>
        <taxon>Bacteria</taxon>
        <taxon>Pseudomonadati</taxon>
        <taxon>Pseudomonadota</taxon>
        <taxon>Gammaproteobacteria</taxon>
        <taxon>Aeromonadales</taxon>
        <taxon>Aeromonadaceae</taxon>
        <taxon>Aeromonas</taxon>
    </lineage>
</organism>
<protein>
    <submittedName>
        <fullName evidence="2">Helix-turn-helix domain-containing protein</fullName>
    </submittedName>
</protein>
<dbReference type="Proteomes" id="UP001214666">
    <property type="component" value="Chromosome"/>
</dbReference>
<gene>
    <name evidence="2" type="ORF">PY771_02530</name>
</gene>
<dbReference type="RefSeq" id="WP_275115709.1">
    <property type="nucleotide sequence ID" value="NZ_CP118942.1"/>
</dbReference>
<feature type="domain" description="Helix-turn-helix" evidence="1">
    <location>
        <begin position="5"/>
        <end position="57"/>
    </location>
</feature>